<dbReference type="Pfam" id="PF07510">
    <property type="entry name" value="GmrSD_C"/>
    <property type="match status" value="1"/>
</dbReference>
<name>A0A1X4GBB0_9CYAN</name>
<proteinExistence type="predicted"/>
<evidence type="ECO:0000259" key="1">
    <source>
        <dbReference type="Pfam" id="PF03235"/>
    </source>
</evidence>
<dbReference type="Proteomes" id="UP000192997">
    <property type="component" value="Unassembled WGS sequence"/>
</dbReference>
<protein>
    <recommendedName>
        <fullName evidence="5">DUF262 domain-containing protein</fullName>
    </recommendedName>
</protein>
<evidence type="ECO:0000313" key="3">
    <source>
        <dbReference type="EMBL" id="OSO94422.1"/>
    </source>
</evidence>
<evidence type="ECO:0008006" key="5">
    <source>
        <dbReference type="Google" id="ProtNLM"/>
    </source>
</evidence>
<dbReference type="InterPro" id="IPR004919">
    <property type="entry name" value="GmrSD_N"/>
</dbReference>
<feature type="domain" description="GmrSD restriction endonucleases N-terminal" evidence="1">
    <location>
        <begin position="66"/>
        <end position="280"/>
    </location>
</feature>
<dbReference type="AlphaFoldDB" id="A0A1X4GBB0"/>
<organism evidence="3 4">
    <name type="scientific">Cylindrospermopsis raciborskii CENA303</name>
    <dbReference type="NCBI Taxonomy" id="1170769"/>
    <lineage>
        <taxon>Bacteria</taxon>
        <taxon>Bacillati</taxon>
        <taxon>Cyanobacteriota</taxon>
        <taxon>Cyanophyceae</taxon>
        <taxon>Nostocales</taxon>
        <taxon>Aphanizomenonaceae</taxon>
        <taxon>Cylindrospermopsis</taxon>
    </lineage>
</organism>
<dbReference type="EMBL" id="NBYN01000011">
    <property type="protein sequence ID" value="OSO94422.1"/>
    <property type="molecule type" value="Genomic_DNA"/>
</dbReference>
<dbReference type="InterPro" id="IPR011089">
    <property type="entry name" value="GmrSD_C"/>
</dbReference>
<dbReference type="PANTHER" id="PTHR35149:SF2">
    <property type="entry name" value="DUF262 DOMAIN-CONTAINING PROTEIN"/>
    <property type="match status" value="1"/>
</dbReference>
<comment type="caution">
    <text evidence="3">The sequence shown here is derived from an EMBL/GenBank/DDBJ whole genome shotgun (WGS) entry which is preliminary data.</text>
</comment>
<accession>A0A1X4GBB0</accession>
<sequence>MIILTKTRADKIHDKRPLQESDGEPIIVSETPGANMSDLLTDFTIPSNIVTFELELKNMEVRKRLIYDLLEGRNKKFIVPVYQRDYAWKISNCKKLWEDILSLEESDHTHFLGTLVTIYIQGDKSMIIDGQQRLITVSLLLLAISNYLKSKTNKTSDEEALQEDILNDYLINKRCKYDAERIRLKPSKRDKTYFENLFDVPAHELPIAKQDSNIIQNYSFFYEKISGSEFLAQNIFDLFKKLEIVHIELDSKIDKPQLIFESINSTGVELTDGDLIRNYILMDLESEEQEYLYSKYWIEIERLCGNIAKFTRVFLIYTLGKEISEKQRAVYNEFKLYAERNLKRNNVKILEEMVKYAQIYSYLIVLSEHPNKKIRQHLNRIDYLEFTVCHSFLMDVFDLFEHKTINDETVLKVLNLIESYAFRKKLVDSSTQSLNKFFFGLAKEIKKEDNWQKNYFDIMAFTIKSKSGNLKFPTDDEFIQTLTYKDIYKLNKKNKYFLLENLENYNSPYQTDVQELTIEHIMPQKLTQEWKSALGNNYKEIHDKYLHTLGNLVLTAKNSNLSNKDFKDKQKIDFENSKLRLGYDLKDVKEWNEDSIVKRAKSLAEEAVEIWKYPKSNFTKPLEEERNLIYLSDSCKVTNTTPRTLIVEENESKVKTWKEVLIKICRILFKQSPTDFKTIINNSKIGKYFSNGEEDEKSKKLIRPLDFIPSYYVETNLSAEKIIGLCSQLCDELDFDKEKIGIQIELLENKG</sequence>
<reference evidence="4" key="1">
    <citation type="submission" date="2017-04" db="EMBL/GenBank/DDBJ databases">
        <authorList>
            <person name="Abreu V.A."/>
            <person name="Popin R.V."/>
            <person name="Rigonato J."/>
            <person name="Andreote A.P."/>
            <person name="Schaker P.C."/>
            <person name="Hoff-Risseti C."/>
            <person name="Alvarenga D.O."/>
            <person name="Varani A.M."/>
            <person name="Fiore M.F."/>
        </authorList>
    </citation>
    <scope>NUCLEOTIDE SEQUENCE [LARGE SCALE GENOMIC DNA]</scope>
    <source>
        <strain evidence="4">CENA303</strain>
    </source>
</reference>
<evidence type="ECO:0000313" key="4">
    <source>
        <dbReference type="Proteomes" id="UP000192997"/>
    </source>
</evidence>
<evidence type="ECO:0000259" key="2">
    <source>
        <dbReference type="Pfam" id="PF07510"/>
    </source>
</evidence>
<dbReference type="Pfam" id="PF03235">
    <property type="entry name" value="GmrSD_N"/>
    <property type="match status" value="1"/>
</dbReference>
<feature type="domain" description="GmrSD restriction endonucleases C-terminal" evidence="2">
    <location>
        <begin position="473"/>
        <end position="605"/>
    </location>
</feature>
<dbReference type="PANTHER" id="PTHR35149">
    <property type="entry name" value="SLL5132 PROTEIN"/>
    <property type="match status" value="1"/>
</dbReference>
<gene>
    <name evidence="3" type="ORF">B7O87_03015</name>
</gene>